<feature type="transmembrane region" description="Helical" evidence="1">
    <location>
        <begin position="48"/>
        <end position="68"/>
    </location>
</feature>
<protein>
    <submittedName>
        <fullName evidence="2">Uncharacterized protein</fullName>
    </submittedName>
</protein>
<organism evidence="2 3">
    <name type="scientific">Actinoplanes missouriensis (strain ATCC 14538 / DSM 43046 / CBS 188.64 / JCM 3121 / NBRC 102363 / NCIMB 12654 / NRRL B-3342 / UNCC 431)</name>
    <dbReference type="NCBI Taxonomy" id="512565"/>
    <lineage>
        <taxon>Bacteria</taxon>
        <taxon>Bacillati</taxon>
        <taxon>Actinomycetota</taxon>
        <taxon>Actinomycetes</taxon>
        <taxon>Micromonosporales</taxon>
        <taxon>Micromonosporaceae</taxon>
        <taxon>Actinoplanes</taxon>
    </lineage>
</organism>
<proteinExistence type="predicted"/>
<feature type="transmembrane region" description="Helical" evidence="1">
    <location>
        <begin position="12"/>
        <end position="32"/>
    </location>
</feature>
<evidence type="ECO:0000313" key="2">
    <source>
        <dbReference type="EMBL" id="BAL91525.1"/>
    </source>
</evidence>
<keyword evidence="3" id="KW-1185">Reference proteome</keyword>
<accession>I0HET8</accession>
<keyword evidence="1" id="KW-1133">Transmembrane helix</keyword>
<dbReference type="Proteomes" id="UP000007882">
    <property type="component" value="Chromosome"/>
</dbReference>
<evidence type="ECO:0000256" key="1">
    <source>
        <dbReference type="SAM" id="Phobius"/>
    </source>
</evidence>
<gene>
    <name evidence="2" type="ordered locus">AMIS_63050</name>
</gene>
<dbReference type="AlphaFoldDB" id="I0HET8"/>
<dbReference type="EMBL" id="AP012319">
    <property type="protein sequence ID" value="BAL91525.1"/>
    <property type="molecule type" value="Genomic_DNA"/>
</dbReference>
<dbReference type="KEGG" id="ams:AMIS_63050"/>
<name>I0HET8_ACTM4</name>
<dbReference type="STRING" id="512565.AMIS_63050"/>
<dbReference type="HOGENOM" id="CLU_187779_0_0_11"/>
<dbReference type="PATRIC" id="fig|512565.3.peg.6306"/>
<dbReference type="OrthoDB" id="4640879at2"/>
<sequence>MVNNETVRPPLRGWLTMSFGLLAIVLGAVWALEGLNYLTNHLMSDQPVWVAVGGGVAVLGLVLIVLGMRRREAGRQQQV</sequence>
<keyword evidence="1" id="KW-0812">Transmembrane</keyword>
<evidence type="ECO:0000313" key="3">
    <source>
        <dbReference type="Proteomes" id="UP000007882"/>
    </source>
</evidence>
<reference evidence="2 3" key="1">
    <citation type="submission" date="2012-02" db="EMBL/GenBank/DDBJ databases">
        <title>Complete genome sequence of Actinoplanes missouriensis 431 (= NBRC 102363).</title>
        <authorList>
            <person name="Ohnishi Y."/>
            <person name="Ishikawa J."/>
            <person name="Sekine M."/>
            <person name="Hosoyama A."/>
            <person name="Harada T."/>
            <person name="Narita H."/>
            <person name="Hata T."/>
            <person name="Konno Y."/>
            <person name="Tutikane K."/>
            <person name="Fujita N."/>
            <person name="Horinouchi S."/>
            <person name="Hayakawa M."/>
        </authorList>
    </citation>
    <scope>NUCLEOTIDE SEQUENCE [LARGE SCALE GENOMIC DNA]</scope>
    <source>
        <strain evidence="3">ATCC 14538 / DSM 43046 / CBS 188.64 / JCM 3121 / NBRC 102363 / NCIMB 12654 / NRRL B-3342 / UNCC 431</strain>
    </source>
</reference>
<keyword evidence="1" id="KW-0472">Membrane</keyword>